<dbReference type="Pfam" id="PF18758">
    <property type="entry name" value="KDZ"/>
    <property type="match status" value="1"/>
</dbReference>
<dbReference type="PANTHER" id="PTHR33096:SF1">
    <property type="entry name" value="CXC1-LIKE CYSTEINE CLUSTER ASSOCIATED WITH KDZ TRANSPOSASES DOMAIN-CONTAINING PROTEIN"/>
    <property type="match status" value="1"/>
</dbReference>
<reference evidence="1" key="1">
    <citation type="journal article" date="2019" name="Environ. Microbiol.">
        <title>Fungal ecological strategies reflected in gene transcription - a case study of two litter decomposers.</title>
        <authorList>
            <person name="Barbi F."/>
            <person name="Kohler A."/>
            <person name="Barry K."/>
            <person name="Baskaran P."/>
            <person name="Daum C."/>
            <person name="Fauchery L."/>
            <person name="Ihrmark K."/>
            <person name="Kuo A."/>
            <person name="LaButti K."/>
            <person name="Lipzen A."/>
            <person name="Morin E."/>
            <person name="Grigoriev I.V."/>
            <person name="Henrissat B."/>
            <person name="Lindahl B."/>
            <person name="Martin F."/>
        </authorList>
    </citation>
    <scope>NUCLEOTIDE SEQUENCE</scope>
    <source>
        <strain evidence="1">JB14</strain>
    </source>
</reference>
<protein>
    <recommendedName>
        <fullName evidence="3">CxC2-like cysteine cluster KDZ transposase-associated domain-containing protein</fullName>
    </recommendedName>
</protein>
<gene>
    <name evidence="1" type="ORF">BT96DRAFT_838301</name>
</gene>
<dbReference type="EMBL" id="ML769831">
    <property type="protein sequence ID" value="KAE9387002.1"/>
    <property type="molecule type" value="Genomic_DNA"/>
</dbReference>
<feature type="non-terminal residue" evidence="1">
    <location>
        <position position="1"/>
    </location>
</feature>
<organism evidence="1 2">
    <name type="scientific">Gymnopus androsaceus JB14</name>
    <dbReference type="NCBI Taxonomy" id="1447944"/>
    <lineage>
        <taxon>Eukaryota</taxon>
        <taxon>Fungi</taxon>
        <taxon>Dikarya</taxon>
        <taxon>Basidiomycota</taxon>
        <taxon>Agaricomycotina</taxon>
        <taxon>Agaricomycetes</taxon>
        <taxon>Agaricomycetidae</taxon>
        <taxon>Agaricales</taxon>
        <taxon>Marasmiineae</taxon>
        <taxon>Omphalotaceae</taxon>
        <taxon>Gymnopus</taxon>
    </lineage>
</organism>
<sequence>QPTEYLQSRCPACFGRKCEDVLVQVDACYTQKHSSKAGRDPPQIHLNTFFIPKAEVQAWKQLVDSVNEDSDKTNHFEKGLQVPKSVLDGCLASFTAADDACIKGSTQFFDVTANMTLLCRHDHALFTVNINMAGEGQHFVLATLAKLFEHLPPTVGVHFLYNIGCQLH</sequence>
<dbReference type="OrthoDB" id="2666777at2759"/>
<accession>A0A6A4GMJ9</accession>
<dbReference type="Proteomes" id="UP000799118">
    <property type="component" value="Unassembled WGS sequence"/>
</dbReference>
<proteinExistence type="predicted"/>
<dbReference type="InterPro" id="IPR040521">
    <property type="entry name" value="KDZ"/>
</dbReference>
<evidence type="ECO:0000313" key="2">
    <source>
        <dbReference type="Proteomes" id="UP000799118"/>
    </source>
</evidence>
<keyword evidence="2" id="KW-1185">Reference proteome</keyword>
<evidence type="ECO:0008006" key="3">
    <source>
        <dbReference type="Google" id="ProtNLM"/>
    </source>
</evidence>
<evidence type="ECO:0000313" key="1">
    <source>
        <dbReference type="EMBL" id="KAE9387002.1"/>
    </source>
</evidence>
<name>A0A6A4GMJ9_9AGAR</name>
<dbReference type="AlphaFoldDB" id="A0A6A4GMJ9"/>
<dbReference type="PANTHER" id="PTHR33096">
    <property type="entry name" value="CXC2 DOMAIN-CONTAINING PROTEIN"/>
    <property type="match status" value="1"/>
</dbReference>